<keyword evidence="8" id="KW-1185">Reference proteome</keyword>
<gene>
    <name evidence="7" type="ORF">pipiens_001052</name>
</gene>
<evidence type="ECO:0000256" key="5">
    <source>
        <dbReference type="SAM" id="MobiDB-lite"/>
    </source>
</evidence>
<evidence type="ECO:0000313" key="7">
    <source>
        <dbReference type="EMBL" id="KAL1396492.1"/>
    </source>
</evidence>
<dbReference type="GO" id="GO:0046872">
    <property type="term" value="F:metal ion binding"/>
    <property type="evidence" value="ECO:0007669"/>
    <property type="project" value="UniProtKB-KW"/>
</dbReference>
<sequence>MQLAARSTRPSLASCSQEPPAVITQQVRRSSNGFTAINVEPEASREGNPQGESSECRRRRPGSNYHHHHHHQQQQQQAAKSSCFRDCLLCKCCNKNGMDDDGENADSEDNEYENCELEEIASPPKYRPESIAALCAATRFTEAEIKRIYRGFKAECPAGIIREETFKFIYAQFFPQGANTNLYAHYVFNTLDKDHTGILSFENFVQGLSILSRGTLEEKLCWTFSLYDINHDGKITREEMTDIVTAIYLLMGDREDGGSDEAQIKTKVEQIFEKMDTNRDGVITIEEFLDCCQKDQLISDSMGHTDMYKSDTTNGPRTGEIHKTASVPKSQTSANSNPASKSTRSSNRKQSILMNGRAKQKPGSIRSHHHHHHQQQLKHYHIPFDTYQQQSVALQGAPRRTFPASGYAEFPPQMMTGGIATITPLAAAGTLNCHPPPPMPMPVSELPTLVKVKAWYTVSKQGLTY</sequence>
<organism evidence="7 8">
    <name type="scientific">Culex pipiens pipiens</name>
    <name type="common">Northern house mosquito</name>
    <dbReference type="NCBI Taxonomy" id="38569"/>
    <lineage>
        <taxon>Eukaryota</taxon>
        <taxon>Metazoa</taxon>
        <taxon>Ecdysozoa</taxon>
        <taxon>Arthropoda</taxon>
        <taxon>Hexapoda</taxon>
        <taxon>Insecta</taxon>
        <taxon>Pterygota</taxon>
        <taxon>Neoptera</taxon>
        <taxon>Endopterygota</taxon>
        <taxon>Diptera</taxon>
        <taxon>Nematocera</taxon>
        <taxon>Culicoidea</taxon>
        <taxon>Culicidae</taxon>
        <taxon>Culicinae</taxon>
        <taxon>Culicini</taxon>
        <taxon>Culex</taxon>
        <taxon>Culex</taxon>
    </lineage>
</organism>
<dbReference type="AlphaFoldDB" id="A0ABD1D9Z5"/>
<feature type="region of interest" description="Disordered" evidence="5">
    <location>
        <begin position="303"/>
        <end position="376"/>
    </location>
</feature>
<keyword evidence="3" id="KW-0677">Repeat</keyword>
<name>A0ABD1D9Z5_CULPP</name>
<dbReference type="InterPro" id="IPR018247">
    <property type="entry name" value="EF_Hand_1_Ca_BS"/>
</dbReference>
<feature type="domain" description="EF-hand" evidence="6">
    <location>
        <begin position="215"/>
        <end position="250"/>
    </location>
</feature>
<comment type="caution">
    <text evidence="7">The sequence shown here is derived from an EMBL/GenBank/DDBJ whole genome shotgun (WGS) entry which is preliminary data.</text>
</comment>
<evidence type="ECO:0000256" key="4">
    <source>
        <dbReference type="ARBA" id="ARBA00022837"/>
    </source>
</evidence>
<dbReference type="InterPro" id="IPR011992">
    <property type="entry name" value="EF-hand-dom_pair"/>
</dbReference>
<dbReference type="PRINTS" id="PR00450">
    <property type="entry name" value="RECOVERIN"/>
</dbReference>
<dbReference type="SUPFAM" id="SSF47473">
    <property type="entry name" value="EF-hand"/>
    <property type="match status" value="1"/>
</dbReference>
<proteinExistence type="inferred from homology"/>
<feature type="compositionally biased region" description="Polar residues" evidence="5">
    <location>
        <begin position="8"/>
        <end position="35"/>
    </location>
</feature>
<dbReference type="EMBL" id="JBEHCU010006690">
    <property type="protein sequence ID" value="KAL1396492.1"/>
    <property type="molecule type" value="Genomic_DNA"/>
</dbReference>
<feature type="domain" description="EF-hand" evidence="6">
    <location>
        <begin position="179"/>
        <end position="214"/>
    </location>
</feature>
<dbReference type="PANTHER" id="PTHR23055:SF167">
    <property type="entry name" value="EF-HAND DOMAIN-CONTAINING PROTEIN"/>
    <property type="match status" value="1"/>
</dbReference>
<evidence type="ECO:0000256" key="1">
    <source>
        <dbReference type="ARBA" id="ARBA00006049"/>
    </source>
</evidence>
<comment type="similarity">
    <text evidence="1">Belongs to the recoverin family.</text>
</comment>
<keyword evidence="4" id="KW-0106">Calcium</keyword>
<dbReference type="PROSITE" id="PS00018">
    <property type="entry name" value="EF_HAND_1"/>
    <property type="match status" value="2"/>
</dbReference>
<feature type="compositionally biased region" description="Basic residues" evidence="5">
    <location>
        <begin position="57"/>
        <end position="72"/>
    </location>
</feature>
<dbReference type="PROSITE" id="PS50222">
    <property type="entry name" value="EF_HAND_2"/>
    <property type="match status" value="3"/>
</dbReference>
<evidence type="ECO:0000313" key="8">
    <source>
        <dbReference type="Proteomes" id="UP001562425"/>
    </source>
</evidence>
<protein>
    <recommendedName>
        <fullName evidence="6">EF-hand domain-containing protein</fullName>
    </recommendedName>
</protein>
<dbReference type="InterPro" id="IPR028846">
    <property type="entry name" value="Recoverin"/>
</dbReference>
<dbReference type="Proteomes" id="UP001562425">
    <property type="component" value="Unassembled WGS sequence"/>
</dbReference>
<feature type="compositionally biased region" description="Basic residues" evidence="5">
    <location>
        <begin position="366"/>
        <end position="376"/>
    </location>
</feature>
<feature type="domain" description="EF-hand" evidence="6">
    <location>
        <begin position="263"/>
        <end position="298"/>
    </location>
</feature>
<dbReference type="SMART" id="SM00054">
    <property type="entry name" value="EFh"/>
    <property type="match status" value="3"/>
</dbReference>
<accession>A0ABD1D9Z5</accession>
<dbReference type="InterPro" id="IPR002048">
    <property type="entry name" value="EF_hand_dom"/>
</dbReference>
<reference evidence="7 8" key="1">
    <citation type="submission" date="2024-05" db="EMBL/GenBank/DDBJ databases">
        <title>Culex pipiens pipiens assembly and annotation.</title>
        <authorList>
            <person name="Alout H."/>
            <person name="Durand T."/>
        </authorList>
    </citation>
    <scope>NUCLEOTIDE SEQUENCE [LARGE SCALE GENOMIC DNA]</scope>
    <source>
        <strain evidence="7">HA-2024</strain>
        <tissue evidence="7">Whole body</tissue>
    </source>
</reference>
<evidence type="ECO:0000256" key="2">
    <source>
        <dbReference type="ARBA" id="ARBA00022723"/>
    </source>
</evidence>
<evidence type="ECO:0000256" key="3">
    <source>
        <dbReference type="ARBA" id="ARBA00022737"/>
    </source>
</evidence>
<dbReference type="Gene3D" id="1.10.238.10">
    <property type="entry name" value="EF-hand"/>
    <property type="match status" value="1"/>
</dbReference>
<dbReference type="PANTHER" id="PTHR23055">
    <property type="entry name" value="CALCIUM BINDING PROTEINS"/>
    <property type="match status" value="1"/>
</dbReference>
<evidence type="ECO:0000259" key="6">
    <source>
        <dbReference type="PROSITE" id="PS50222"/>
    </source>
</evidence>
<feature type="region of interest" description="Disordered" evidence="5">
    <location>
        <begin position="1"/>
        <end position="74"/>
    </location>
</feature>
<dbReference type="FunFam" id="1.10.238.10:FF:000009">
    <property type="entry name" value="Visinin-like protein 1"/>
    <property type="match status" value="1"/>
</dbReference>
<dbReference type="CDD" id="cd00051">
    <property type="entry name" value="EFh"/>
    <property type="match status" value="2"/>
</dbReference>
<dbReference type="Pfam" id="PF13499">
    <property type="entry name" value="EF-hand_7"/>
    <property type="match status" value="1"/>
</dbReference>
<keyword evidence="2" id="KW-0479">Metal-binding</keyword>
<feature type="compositionally biased region" description="Polar residues" evidence="5">
    <location>
        <begin position="327"/>
        <end position="353"/>
    </location>
</feature>